<keyword evidence="4 8" id="KW-0472">Membrane</keyword>
<evidence type="ECO:0000256" key="1">
    <source>
        <dbReference type="ARBA" id="ARBA00004141"/>
    </source>
</evidence>
<dbReference type="InterPro" id="IPR003660">
    <property type="entry name" value="HAMP_dom"/>
</dbReference>
<evidence type="ECO:0000256" key="4">
    <source>
        <dbReference type="ARBA" id="ARBA00023136"/>
    </source>
</evidence>
<comment type="similarity">
    <text evidence="6">Belongs to the methyl-accepting chemotaxis (MCP) protein family.</text>
</comment>
<dbReference type="SUPFAM" id="SSF58104">
    <property type="entry name" value="Methyl-accepting chemotaxis protein (MCP) signaling domain"/>
    <property type="match status" value="1"/>
</dbReference>
<feature type="domain" description="HAMP" evidence="10">
    <location>
        <begin position="352"/>
        <end position="395"/>
    </location>
</feature>
<dbReference type="CDD" id="cd11386">
    <property type="entry name" value="MCP_signal"/>
    <property type="match status" value="1"/>
</dbReference>
<feature type="transmembrane region" description="Helical" evidence="8">
    <location>
        <begin position="307"/>
        <end position="328"/>
    </location>
</feature>
<dbReference type="InterPro" id="IPR004089">
    <property type="entry name" value="MCPsignal_dom"/>
</dbReference>
<accession>A0ABU1CDZ4</accession>
<proteinExistence type="inferred from homology"/>
<organism evidence="11 12">
    <name type="scientific">Lysobacter arvi</name>
    <dbReference type="NCBI Taxonomy" id="3038776"/>
    <lineage>
        <taxon>Bacteria</taxon>
        <taxon>Pseudomonadati</taxon>
        <taxon>Pseudomonadota</taxon>
        <taxon>Gammaproteobacteria</taxon>
        <taxon>Lysobacterales</taxon>
        <taxon>Lysobacteraceae</taxon>
        <taxon>Lysobacter</taxon>
    </lineage>
</organism>
<evidence type="ECO:0000313" key="12">
    <source>
        <dbReference type="Proteomes" id="UP001233535"/>
    </source>
</evidence>
<evidence type="ECO:0000256" key="7">
    <source>
        <dbReference type="PROSITE-ProRule" id="PRU00284"/>
    </source>
</evidence>
<keyword evidence="3 8" id="KW-1133">Transmembrane helix</keyword>
<feature type="domain" description="Methyl-accepting transducer" evidence="9">
    <location>
        <begin position="400"/>
        <end position="636"/>
    </location>
</feature>
<dbReference type="PRINTS" id="PR00260">
    <property type="entry name" value="CHEMTRNSDUCR"/>
</dbReference>
<evidence type="ECO:0000256" key="6">
    <source>
        <dbReference type="ARBA" id="ARBA00029447"/>
    </source>
</evidence>
<keyword evidence="2 8" id="KW-0812">Transmembrane</keyword>
<dbReference type="PANTHER" id="PTHR32089:SF119">
    <property type="entry name" value="METHYL-ACCEPTING CHEMOTAXIS PROTEIN CTPL"/>
    <property type="match status" value="1"/>
</dbReference>
<evidence type="ECO:0000259" key="10">
    <source>
        <dbReference type="PROSITE" id="PS50885"/>
    </source>
</evidence>
<keyword evidence="5 7" id="KW-0807">Transducer</keyword>
<evidence type="ECO:0000256" key="5">
    <source>
        <dbReference type="ARBA" id="ARBA00023224"/>
    </source>
</evidence>
<dbReference type="RefSeq" id="WP_309262577.1">
    <property type="nucleotide sequence ID" value="NZ_JARUHG010000003.1"/>
</dbReference>
<protein>
    <submittedName>
        <fullName evidence="11">Methyl-accepting chemotaxis protein</fullName>
    </submittedName>
</protein>
<evidence type="ECO:0000313" key="11">
    <source>
        <dbReference type="EMBL" id="MDR0183419.1"/>
    </source>
</evidence>
<dbReference type="Proteomes" id="UP001233535">
    <property type="component" value="Unassembled WGS sequence"/>
</dbReference>
<dbReference type="EMBL" id="JARUHG010000003">
    <property type="protein sequence ID" value="MDR0183419.1"/>
    <property type="molecule type" value="Genomic_DNA"/>
</dbReference>
<dbReference type="SMART" id="SM00283">
    <property type="entry name" value="MA"/>
    <property type="match status" value="1"/>
</dbReference>
<keyword evidence="12" id="KW-1185">Reference proteome</keyword>
<dbReference type="PANTHER" id="PTHR32089">
    <property type="entry name" value="METHYL-ACCEPTING CHEMOTAXIS PROTEIN MCPB"/>
    <property type="match status" value="1"/>
</dbReference>
<evidence type="ECO:0000256" key="2">
    <source>
        <dbReference type="ARBA" id="ARBA00022692"/>
    </source>
</evidence>
<reference evidence="11 12" key="1">
    <citation type="submission" date="2023-04" db="EMBL/GenBank/DDBJ databases">
        <title>Lysobacter sp. strain UC isolated from soil sample.</title>
        <authorList>
            <person name="Choksket S."/>
            <person name="Harshvardhan F."/>
            <person name="Rana R."/>
            <person name="Patil P.B."/>
            <person name="Korpole S."/>
        </authorList>
    </citation>
    <scope>NUCLEOTIDE SEQUENCE [LARGE SCALE GENOMIC DNA]</scope>
    <source>
        <strain evidence="11 12">UC</strain>
    </source>
</reference>
<dbReference type="InterPro" id="IPR004090">
    <property type="entry name" value="Chemotax_Me-accpt_rcpt"/>
</dbReference>
<comment type="subcellular location">
    <subcellularLocation>
        <location evidence="1">Membrane</location>
        <topology evidence="1">Multi-pass membrane protein</topology>
    </subcellularLocation>
</comment>
<dbReference type="Pfam" id="PF00015">
    <property type="entry name" value="MCPsignal"/>
    <property type="match status" value="1"/>
</dbReference>
<evidence type="ECO:0000256" key="3">
    <source>
        <dbReference type="ARBA" id="ARBA00022989"/>
    </source>
</evidence>
<evidence type="ECO:0000259" key="9">
    <source>
        <dbReference type="PROSITE" id="PS50111"/>
    </source>
</evidence>
<dbReference type="Gene3D" id="1.10.287.950">
    <property type="entry name" value="Methyl-accepting chemotaxis protein"/>
    <property type="match status" value="1"/>
</dbReference>
<evidence type="ECO:0000256" key="8">
    <source>
        <dbReference type="SAM" id="Phobius"/>
    </source>
</evidence>
<feature type="transmembrane region" description="Helical" evidence="8">
    <location>
        <begin position="20"/>
        <end position="41"/>
    </location>
</feature>
<dbReference type="PROSITE" id="PS50111">
    <property type="entry name" value="CHEMOTAXIS_TRANSDUC_2"/>
    <property type="match status" value="1"/>
</dbReference>
<dbReference type="PROSITE" id="PS50885">
    <property type="entry name" value="HAMP"/>
    <property type="match status" value="1"/>
</dbReference>
<sequence length="674" mass="69847">MSVTTIDGAAGKGRNFGVNTWLIVLGVSVLIFGLNTGYATWKAARLGGASSSASDLQVNSQKLAVQGQEAVSGDAAAFAAFKETRSAIVQDVEQLNANFGSTAGVSGPIQTVTSTWAPLGKSADQVVASEKAVLALAGNADSFSSRVPQLQARLDELVRAMSASGSPSSQVYIALRQVVLSGKMAERITQIRAGGSGAALAGEALGRDAAVFGNVLTGLRKGDAAFGVTPLGNANAIAALGQAETLWLEMKKDLDAILSSSQNLFAAQAAAESITGGSNKLLTDSQALFRAFTSFGSVRSTNPIGHILVSIVSGLVALFAIVFLVVSLNSQQKKRYLTTKELNDRNQEAIMRLLDEMGSLAEGDLTVKATVTEDMTGAIADSINFAVEQLRSLVQTITDTSVQVAASAQETQATAMHLAEAAEHQAQEINSASSRISEIAASINQVSRNSAESADVAQRSVQIATKGAGVVRQTIAGMDSIRDQIQETSKRIKRLGESSQEIGSIVELINDISEQTNILALNAAIQAASAGEAGRGFAVVADEVQRLAERASNATKRIETLVQTIQSDTNEAVSSMEQTTSEVVAGARLAEDAGTALGEIEKVSSDLSNLIQGISSAAQQQSSAASNITATMNTIQSITAQTSQGANQTAASIGNLAQLAADLRRSVADFKLPA</sequence>
<comment type="caution">
    <text evidence="11">The sequence shown here is derived from an EMBL/GenBank/DDBJ whole genome shotgun (WGS) entry which is preliminary data.</text>
</comment>
<name>A0ABU1CDZ4_9GAMM</name>
<gene>
    <name evidence="11" type="ORF">P8609_10645</name>
</gene>